<dbReference type="Proteomes" id="UP001589693">
    <property type="component" value="Unassembled WGS sequence"/>
</dbReference>
<organism evidence="3 4">
    <name type="scientific">Allokutzneria oryzae</name>
    <dbReference type="NCBI Taxonomy" id="1378989"/>
    <lineage>
        <taxon>Bacteria</taxon>
        <taxon>Bacillati</taxon>
        <taxon>Actinomycetota</taxon>
        <taxon>Actinomycetes</taxon>
        <taxon>Pseudonocardiales</taxon>
        <taxon>Pseudonocardiaceae</taxon>
        <taxon>Allokutzneria</taxon>
    </lineage>
</organism>
<evidence type="ECO:0000256" key="2">
    <source>
        <dbReference type="SAM" id="SignalP"/>
    </source>
</evidence>
<evidence type="ECO:0000256" key="1">
    <source>
        <dbReference type="SAM" id="MobiDB-lite"/>
    </source>
</evidence>
<evidence type="ECO:0000313" key="4">
    <source>
        <dbReference type="Proteomes" id="UP001589693"/>
    </source>
</evidence>
<reference evidence="3 4" key="1">
    <citation type="submission" date="2024-09" db="EMBL/GenBank/DDBJ databases">
        <authorList>
            <person name="Sun Q."/>
            <person name="Mori K."/>
        </authorList>
    </citation>
    <scope>NUCLEOTIDE SEQUENCE [LARGE SCALE GENOMIC DNA]</scope>
    <source>
        <strain evidence="3 4">TBRC 7907</strain>
    </source>
</reference>
<dbReference type="EMBL" id="JBHLZU010000010">
    <property type="protein sequence ID" value="MFB9904877.1"/>
    <property type="molecule type" value="Genomic_DNA"/>
</dbReference>
<feature type="signal peptide" evidence="2">
    <location>
        <begin position="1"/>
        <end position="24"/>
    </location>
</feature>
<feature type="region of interest" description="Disordered" evidence="1">
    <location>
        <begin position="71"/>
        <end position="92"/>
    </location>
</feature>
<keyword evidence="2" id="KW-0732">Signal</keyword>
<keyword evidence="4" id="KW-1185">Reference proteome</keyword>
<proteinExistence type="predicted"/>
<evidence type="ECO:0000313" key="3">
    <source>
        <dbReference type="EMBL" id="MFB9904877.1"/>
    </source>
</evidence>
<comment type="caution">
    <text evidence="3">The sequence shown here is derived from an EMBL/GenBank/DDBJ whole genome shotgun (WGS) entry which is preliminary data.</text>
</comment>
<feature type="chain" id="PRO_5045218755" evidence="2">
    <location>
        <begin position="25"/>
        <end position="139"/>
    </location>
</feature>
<accession>A0ABV5ZVF6</accession>
<sequence length="139" mass="14437">MSRFFAPALAAVTLPVVLATPAHAAPTASIKPICDPVTWSVDYTATSSGHAKKAALEVRVDPSVLDEYPDHALGSTALGEPRGQRATGAGTWSERKRLVRGTGAPAGPRPHTRTYTLTLTVTENGVATTASGSCELTAR</sequence>
<dbReference type="RefSeq" id="WP_377852075.1">
    <property type="nucleotide sequence ID" value="NZ_JBHLZU010000010.1"/>
</dbReference>
<protein>
    <submittedName>
        <fullName evidence="3">Uncharacterized protein</fullName>
    </submittedName>
</protein>
<name>A0ABV5ZVF6_9PSEU</name>
<gene>
    <name evidence="3" type="ORF">ACFFQA_13120</name>
</gene>